<dbReference type="EMBL" id="ABOX02000016">
    <property type="protein sequence ID" value="EEF60464.1"/>
    <property type="molecule type" value="Genomic_DNA"/>
</dbReference>
<sequence>MNTQSKERRSDSGWRIKKIPHEDTKVRGVVSFLPACGAIGFIIGFSMLFLILFFRMRSLAGFYNAASAMIVAGLVVMFMGLWLFARKKRRGWKIVYGRCVDRELRQVLSAGEHGGWVWDWRIVCEYESEGTTYRVTPVVGWSSHATERKALKYLEKRISPTGSCRLGVNPKVPLQAELLKSRGIAERFLYGRRSRR</sequence>
<dbReference type="STRING" id="320771.Cflav_PD3434"/>
<name>B9XHX1_PEDPL</name>
<dbReference type="OrthoDB" id="7061971at2"/>
<keyword evidence="3" id="KW-1185">Reference proteome</keyword>
<gene>
    <name evidence="2" type="ORF">Cflav_PD3434</name>
</gene>
<accession>B9XHX1</accession>
<evidence type="ECO:0000313" key="3">
    <source>
        <dbReference type="Proteomes" id="UP000003688"/>
    </source>
</evidence>
<keyword evidence="1" id="KW-0472">Membrane</keyword>
<comment type="caution">
    <text evidence="2">The sequence shown here is derived from an EMBL/GenBank/DDBJ whole genome shotgun (WGS) entry which is preliminary data.</text>
</comment>
<feature type="transmembrane region" description="Helical" evidence="1">
    <location>
        <begin position="60"/>
        <end position="84"/>
    </location>
</feature>
<evidence type="ECO:0000313" key="2">
    <source>
        <dbReference type="EMBL" id="EEF60464.1"/>
    </source>
</evidence>
<organism evidence="2 3">
    <name type="scientific">Pedosphaera parvula (strain Ellin514)</name>
    <dbReference type="NCBI Taxonomy" id="320771"/>
    <lineage>
        <taxon>Bacteria</taxon>
        <taxon>Pseudomonadati</taxon>
        <taxon>Verrucomicrobiota</taxon>
        <taxon>Pedosphaerae</taxon>
        <taxon>Pedosphaerales</taxon>
        <taxon>Pedosphaeraceae</taxon>
        <taxon>Pedosphaera</taxon>
    </lineage>
</organism>
<proteinExistence type="predicted"/>
<keyword evidence="1" id="KW-1133">Transmembrane helix</keyword>
<dbReference type="AlphaFoldDB" id="B9XHX1"/>
<keyword evidence="1" id="KW-0812">Transmembrane</keyword>
<dbReference type="Proteomes" id="UP000003688">
    <property type="component" value="Unassembled WGS sequence"/>
</dbReference>
<evidence type="ECO:0000256" key="1">
    <source>
        <dbReference type="SAM" id="Phobius"/>
    </source>
</evidence>
<feature type="transmembrane region" description="Helical" evidence="1">
    <location>
        <begin position="28"/>
        <end position="54"/>
    </location>
</feature>
<protein>
    <submittedName>
        <fullName evidence="2">Uncharacterized protein</fullName>
    </submittedName>
</protein>
<reference evidence="2 3" key="1">
    <citation type="journal article" date="2011" name="J. Bacteriol.">
        <title>Genome sequence of 'Pedosphaera parvula' Ellin514, an aerobic Verrucomicrobial isolate from pasture soil.</title>
        <authorList>
            <person name="Kant R."/>
            <person name="van Passel M.W."/>
            <person name="Sangwan P."/>
            <person name="Palva A."/>
            <person name="Lucas S."/>
            <person name="Copeland A."/>
            <person name="Lapidus A."/>
            <person name="Glavina Del Rio T."/>
            <person name="Dalin E."/>
            <person name="Tice H."/>
            <person name="Bruce D."/>
            <person name="Goodwin L."/>
            <person name="Pitluck S."/>
            <person name="Chertkov O."/>
            <person name="Larimer F.W."/>
            <person name="Land M.L."/>
            <person name="Hauser L."/>
            <person name="Brettin T.S."/>
            <person name="Detter J.C."/>
            <person name="Han S."/>
            <person name="de Vos W.M."/>
            <person name="Janssen P.H."/>
            <person name="Smidt H."/>
        </authorList>
    </citation>
    <scope>NUCLEOTIDE SEQUENCE [LARGE SCALE GENOMIC DNA]</scope>
    <source>
        <strain evidence="2 3">Ellin514</strain>
    </source>
</reference>